<evidence type="ECO:0000256" key="3">
    <source>
        <dbReference type="ARBA" id="ARBA00022691"/>
    </source>
</evidence>
<dbReference type="PROSITE" id="PS00092">
    <property type="entry name" value="N6_MTASE"/>
    <property type="match status" value="1"/>
</dbReference>
<dbReference type="HOGENOM" id="CLU_018398_3_1_6"/>
<dbReference type="Pfam" id="PF05175">
    <property type="entry name" value="MTS"/>
    <property type="match status" value="1"/>
</dbReference>
<comment type="catalytic activity">
    <reaction evidence="4 5">
        <text>L-glutaminyl-[peptide chain release factor] + S-adenosyl-L-methionine = N(5)-methyl-L-glutaminyl-[peptide chain release factor] + S-adenosyl-L-homocysteine + H(+)</text>
        <dbReference type="Rhea" id="RHEA:42896"/>
        <dbReference type="Rhea" id="RHEA-COMP:10271"/>
        <dbReference type="Rhea" id="RHEA-COMP:10272"/>
        <dbReference type="ChEBI" id="CHEBI:15378"/>
        <dbReference type="ChEBI" id="CHEBI:30011"/>
        <dbReference type="ChEBI" id="CHEBI:57856"/>
        <dbReference type="ChEBI" id="CHEBI:59789"/>
        <dbReference type="ChEBI" id="CHEBI:61891"/>
        <dbReference type="EC" id="2.1.1.297"/>
    </reaction>
</comment>
<dbReference type="FunFam" id="3.40.50.150:FF:000053">
    <property type="entry name" value="Release factor glutamine methyltransferase"/>
    <property type="match status" value="1"/>
</dbReference>
<dbReference type="InterPro" id="IPR007848">
    <property type="entry name" value="Small_mtfrase_dom"/>
</dbReference>
<dbReference type="CDD" id="cd02440">
    <property type="entry name" value="AdoMet_MTases"/>
    <property type="match status" value="1"/>
</dbReference>
<dbReference type="GO" id="GO:0032259">
    <property type="term" value="P:methylation"/>
    <property type="evidence" value="ECO:0007669"/>
    <property type="project" value="UniProtKB-KW"/>
</dbReference>
<dbReference type="EC" id="2.1.1.297" evidence="5"/>
<dbReference type="Gene3D" id="1.10.8.10">
    <property type="entry name" value="DNA helicase RuvA subunit, C-terminal domain"/>
    <property type="match status" value="1"/>
</dbReference>
<feature type="binding site" evidence="5">
    <location>
        <position position="197"/>
    </location>
    <ligand>
        <name>S-adenosyl-L-methionine</name>
        <dbReference type="ChEBI" id="CHEBI:59789"/>
    </ligand>
</feature>
<feature type="binding site" evidence="5">
    <location>
        <position position="182"/>
    </location>
    <ligand>
        <name>S-adenosyl-L-methionine</name>
        <dbReference type="ChEBI" id="CHEBI:59789"/>
    </ligand>
</feature>
<dbReference type="InterPro" id="IPR019874">
    <property type="entry name" value="RF_methyltr_PrmC"/>
</dbReference>
<dbReference type="InterPro" id="IPR040758">
    <property type="entry name" value="PrmC_N"/>
</dbReference>
<dbReference type="Gene3D" id="3.40.50.150">
    <property type="entry name" value="Vaccinia Virus protein VP39"/>
    <property type="match status" value="1"/>
</dbReference>
<evidence type="ECO:0000313" key="9">
    <source>
        <dbReference type="EMBL" id="ADC63304.1"/>
    </source>
</evidence>
<feature type="domain" description="Methyltransferase small" evidence="7">
    <location>
        <begin position="114"/>
        <end position="208"/>
    </location>
</feature>
<dbReference type="InterPro" id="IPR004556">
    <property type="entry name" value="HemK-like"/>
</dbReference>
<sequence length="293" mass="31512">MPETASIGARHHRTDALLARATAALADLPDATPRLEAELLLAEATGWTRTSLLAWPERAPPDEAVATFEALLARRLTGEPIAYIRGRQEFWTLELRVTPDTLIPRPETEQLVELALDRLDAQRPLRIADLGTGSGAIAAALASERPDWSLVATDRSAAALAVARDNFRTLGLERIGCLRMDWLAALASGSLDAILSNPPYVAGQDPHLDRGDPRFEPRSALTPGGDGLDAIRTIAAETGRCLRPGGLLAVEHGFDQGDAVRRIFASAGLHRVETCRDLAGLDRVTLGHLPDRG</sequence>
<dbReference type="STRING" id="572477.Alvin_2387"/>
<dbReference type="KEGG" id="alv:Alvin_2387"/>
<keyword evidence="3 5" id="KW-0949">S-adenosyl-L-methionine</keyword>
<dbReference type="AlphaFoldDB" id="D3RND9"/>
<dbReference type="GO" id="GO:0102559">
    <property type="term" value="F:peptide chain release factor N(5)-glutamine methyltransferase activity"/>
    <property type="evidence" value="ECO:0007669"/>
    <property type="project" value="UniProtKB-EC"/>
</dbReference>
<gene>
    <name evidence="5" type="primary">prmC</name>
    <name evidence="9" type="ordered locus">Alvin_2387</name>
</gene>
<name>D3RND9_ALLVD</name>
<dbReference type="Pfam" id="PF17827">
    <property type="entry name" value="PrmC_N"/>
    <property type="match status" value="1"/>
</dbReference>
<dbReference type="InterPro" id="IPR002052">
    <property type="entry name" value="DNA_methylase_N6_adenine_CS"/>
</dbReference>
<reference evidence="9 10" key="1">
    <citation type="journal article" date="2011" name="Stand. Genomic Sci.">
        <title>Complete genome sequence of Allochromatium vinosum DSM 180(T).</title>
        <authorList>
            <person name="Weissgerber T."/>
            <person name="Zigann R."/>
            <person name="Bruce D."/>
            <person name="Chang Y.J."/>
            <person name="Detter J.C."/>
            <person name="Han C."/>
            <person name="Hauser L."/>
            <person name="Jeffries C.D."/>
            <person name="Land M."/>
            <person name="Munk A.C."/>
            <person name="Tapia R."/>
            <person name="Dahl C."/>
        </authorList>
    </citation>
    <scope>NUCLEOTIDE SEQUENCE [LARGE SCALE GENOMIC DNA]</scope>
    <source>
        <strain evidence="10">ATCC 17899 / DSM 180 / NBRC 103801 / NCIMB 10441 / D</strain>
    </source>
</reference>
<dbReference type="SUPFAM" id="SSF53335">
    <property type="entry name" value="S-adenosyl-L-methionine-dependent methyltransferases"/>
    <property type="match status" value="1"/>
</dbReference>
<dbReference type="eggNOG" id="COG2890">
    <property type="taxonomic scope" value="Bacteria"/>
</dbReference>
<evidence type="ECO:0000256" key="4">
    <source>
        <dbReference type="ARBA" id="ARBA00048391"/>
    </source>
</evidence>
<comment type="function">
    <text evidence="5">Methylates the class 1 translation termination release factors RF1/PrfA and RF2/PrfB on the glutamine residue of the universally conserved GGQ motif.</text>
</comment>
<feature type="compositionally biased region" description="Basic and acidic residues" evidence="6">
    <location>
        <begin position="206"/>
        <end position="217"/>
    </location>
</feature>
<keyword evidence="10" id="KW-1185">Reference proteome</keyword>
<dbReference type="NCBIfam" id="TIGR00536">
    <property type="entry name" value="hemK_fam"/>
    <property type="match status" value="1"/>
</dbReference>
<dbReference type="Proteomes" id="UP000001441">
    <property type="component" value="Chromosome"/>
</dbReference>
<dbReference type="GO" id="GO:0003676">
    <property type="term" value="F:nucleic acid binding"/>
    <property type="evidence" value="ECO:0007669"/>
    <property type="project" value="InterPro"/>
</dbReference>
<dbReference type="OrthoDB" id="9800643at2"/>
<organism evidence="9 10">
    <name type="scientific">Allochromatium vinosum (strain ATCC 17899 / DSM 180 / NBRC 103801 / NCIMB 10441 / D)</name>
    <name type="common">Chromatium vinosum</name>
    <dbReference type="NCBI Taxonomy" id="572477"/>
    <lineage>
        <taxon>Bacteria</taxon>
        <taxon>Pseudomonadati</taxon>
        <taxon>Pseudomonadota</taxon>
        <taxon>Gammaproteobacteria</taxon>
        <taxon>Chromatiales</taxon>
        <taxon>Chromatiaceae</taxon>
        <taxon>Allochromatium</taxon>
    </lineage>
</organism>
<dbReference type="RefSeq" id="WP_012971574.1">
    <property type="nucleotide sequence ID" value="NC_013851.1"/>
</dbReference>
<proteinExistence type="inferred from homology"/>
<keyword evidence="2 5" id="KW-0808">Transferase</keyword>
<dbReference type="HAMAP" id="MF_02126">
    <property type="entry name" value="RF_methyltr_PrmC"/>
    <property type="match status" value="1"/>
</dbReference>
<dbReference type="NCBIfam" id="TIGR03534">
    <property type="entry name" value="RF_mod_PrmC"/>
    <property type="match status" value="1"/>
</dbReference>
<evidence type="ECO:0000256" key="6">
    <source>
        <dbReference type="SAM" id="MobiDB-lite"/>
    </source>
</evidence>
<feature type="binding site" evidence="5">
    <location>
        <begin position="197"/>
        <end position="200"/>
    </location>
    <ligand>
        <name>substrate</name>
    </ligand>
</feature>
<protein>
    <recommendedName>
        <fullName evidence="5">Release factor glutamine methyltransferase</fullName>
        <shortName evidence="5">RF MTase</shortName>
        <ecNumber evidence="5">2.1.1.297</ecNumber>
    </recommendedName>
    <alternativeName>
        <fullName evidence="5">N5-glutamine methyltransferase PrmC</fullName>
    </alternativeName>
    <alternativeName>
        <fullName evidence="5">Protein-(glutamine-N5) MTase PrmC</fullName>
    </alternativeName>
    <alternativeName>
        <fullName evidence="5">Protein-glutamine N-methyltransferase PrmC</fullName>
    </alternativeName>
</protein>
<evidence type="ECO:0000256" key="5">
    <source>
        <dbReference type="HAMAP-Rule" id="MF_02126"/>
    </source>
</evidence>
<feature type="region of interest" description="Disordered" evidence="6">
    <location>
        <begin position="205"/>
        <end position="226"/>
    </location>
</feature>
<dbReference type="PANTHER" id="PTHR18895">
    <property type="entry name" value="HEMK METHYLTRANSFERASE"/>
    <property type="match status" value="1"/>
</dbReference>
<dbReference type="InterPro" id="IPR029063">
    <property type="entry name" value="SAM-dependent_MTases_sf"/>
</dbReference>
<dbReference type="InterPro" id="IPR050320">
    <property type="entry name" value="N5-glutamine_MTase"/>
</dbReference>
<evidence type="ECO:0000256" key="1">
    <source>
        <dbReference type="ARBA" id="ARBA00022603"/>
    </source>
</evidence>
<feature type="domain" description="Release factor glutamine methyltransferase N-terminal" evidence="8">
    <location>
        <begin position="17"/>
        <end position="86"/>
    </location>
</feature>
<evidence type="ECO:0000259" key="7">
    <source>
        <dbReference type="Pfam" id="PF05175"/>
    </source>
</evidence>
<keyword evidence="1 5" id="KW-0489">Methyltransferase</keyword>
<dbReference type="PANTHER" id="PTHR18895:SF74">
    <property type="entry name" value="MTRF1L RELEASE FACTOR GLUTAMINE METHYLTRANSFERASE"/>
    <property type="match status" value="1"/>
</dbReference>
<comment type="similarity">
    <text evidence="5">Belongs to the protein N5-glutamine methyltransferase family. PrmC subfamily.</text>
</comment>
<evidence type="ECO:0000313" key="10">
    <source>
        <dbReference type="Proteomes" id="UP000001441"/>
    </source>
</evidence>
<accession>D3RND9</accession>
<dbReference type="EMBL" id="CP001896">
    <property type="protein sequence ID" value="ADC63304.1"/>
    <property type="molecule type" value="Genomic_DNA"/>
</dbReference>
<evidence type="ECO:0000259" key="8">
    <source>
        <dbReference type="Pfam" id="PF17827"/>
    </source>
</evidence>
<feature type="binding site" evidence="5">
    <location>
        <position position="154"/>
    </location>
    <ligand>
        <name>S-adenosyl-L-methionine</name>
        <dbReference type="ChEBI" id="CHEBI:59789"/>
    </ligand>
</feature>
<feature type="binding site" evidence="5">
    <location>
        <begin position="131"/>
        <end position="135"/>
    </location>
    <ligand>
        <name>S-adenosyl-L-methionine</name>
        <dbReference type="ChEBI" id="CHEBI:59789"/>
    </ligand>
</feature>
<evidence type="ECO:0000256" key="2">
    <source>
        <dbReference type="ARBA" id="ARBA00022679"/>
    </source>
</evidence>